<dbReference type="PANTHER" id="PTHR43873:SF1">
    <property type="entry name" value="COBYRINATE A,C-DIAMIDE SYNTHASE"/>
    <property type="match status" value="1"/>
</dbReference>
<dbReference type="PROSITE" id="PS51274">
    <property type="entry name" value="GATASE_COBBQ"/>
    <property type="match status" value="1"/>
</dbReference>
<dbReference type="InterPro" id="IPR029062">
    <property type="entry name" value="Class_I_gatase-like"/>
</dbReference>
<proteinExistence type="predicted"/>
<protein>
    <submittedName>
        <fullName evidence="9">Cobyrinate a,c-diamide synthase</fullName>
    </submittedName>
</protein>
<accession>A0A9D1P1P3</accession>
<evidence type="ECO:0000256" key="6">
    <source>
        <dbReference type="ARBA" id="ARBA00022962"/>
    </source>
</evidence>
<evidence type="ECO:0000256" key="5">
    <source>
        <dbReference type="ARBA" id="ARBA00022842"/>
    </source>
</evidence>
<dbReference type="SUPFAM" id="SSF52317">
    <property type="entry name" value="Class I glutamine amidotransferase-like"/>
    <property type="match status" value="1"/>
</dbReference>
<dbReference type="NCBIfam" id="NF002204">
    <property type="entry name" value="PRK01077.1"/>
    <property type="match status" value="1"/>
</dbReference>
<name>A0A9D1P1P3_9FIRM</name>
<dbReference type="InterPro" id="IPR002586">
    <property type="entry name" value="CobQ/CobB/MinD/ParA_Nub-bd_dom"/>
</dbReference>
<dbReference type="PANTHER" id="PTHR43873">
    <property type="entry name" value="COBYRINATE A,C-DIAMIDE SYNTHASE"/>
    <property type="match status" value="1"/>
</dbReference>
<keyword evidence="4" id="KW-0067">ATP-binding</keyword>
<dbReference type="InterPro" id="IPR027417">
    <property type="entry name" value="P-loop_NTPase"/>
</dbReference>
<keyword evidence="2" id="KW-0436">Ligase</keyword>
<organism evidence="9 10">
    <name type="scientific">Candidatus Scatomonas pullistercoris</name>
    <dbReference type="NCBI Taxonomy" id="2840920"/>
    <lineage>
        <taxon>Bacteria</taxon>
        <taxon>Bacillati</taxon>
        <taxon>Bacillota</taxon>
        <taxon>Clostridia</taxon>
        <taxon>Lachnospirales</taxon>
        <taxon>Lachnospiraceae</taxon>
        <taxon>Lachnospiraceae incertae sedis</taxon>
        <taxon>Candidatus Scatomonas</taxon>
    </lineage>
</organism>
<dbReference type="GO" id="GO:0005524">
    <property type="term" value="F:ATP binding"/>
    <property type="evidence" value="ECO:0007669"/>
    <property type="project" value="UniProtKB-KW"/>
</dbReference>
<evidence type="ECO:0000256" key="4">
    <source>
        <dbReference type="ARBA" id="ARBA00022840"/>
    </source>
</evidence>
<dbReference type="InterPro" id="IPR011698">
    <property type="entry name" value="GATase_3"/>
</dbReference>
<dbReference type="Gene3D" id="3.40.50.880">
    <property type="match status" value="1"/>
</dbReference>
<evidence type="ECO:0000313" key="9">
    <source>
        <dbReference type="EMBL" id="HIV24290.1"/>
    </source>
</evidence>
<dbReference type="Pfam" id="PF07685">
    <property type="entry name" value="GATase_3"/>
    <property type="match status" value="1"/>
</dbReference>
<evidence type="ECO:0000256" key="3">
    <source>
        <dbReference type="ARBA" id="ARBA00022741"/>
    </source>
</evidence>
<dbReference type="Gene3D" id="3.40.50.300">
    <property type="entry name" value="P-loop containing nucleotide triphosphate hydrolases"/>
    <property type="match status" value="2"/>
</dbReference>
<gene>
    <name evidence="9" type="ORF">IAB71_00645</name>
</gene>
<feature type="domain" description="CobQ/CobB/MinD/ParA nucleotide binding" evidence="7">
    <location>
        <begin position="6"/>
        <end position="181"/>
    </location>
</feature>
<sequence>MKLDRILITAPKSGSGKTLVTCGLLGILKKRGMRTASFKCGPDFIDPMFHSRVLGAKSRNLDTFFTDRETTRMLLAKNGRDCEIAVMEGVMGYYDGLSERSSRAGASDLAAVTETPVLLVVDASASSRSLLALIKGFLDFQQVPLIRGVILNRISPMLYPRMKAVIEEELPVKVAGYVPVLKDCVLESRHLGLMLPEEVDSLKEKMEILSSRLLETLDLDLILKIASEAGELPEVSGAQGSGAGCGLRIGLARDEAFCFFYEDNLNFLREQGAELVEFSPLHDAELPQGLSGLLLHGGYPELHVKELSENASMRESIRRSLEGGLPCMAECGGFLYLHETMTDMEGKEYPMAGVMRGKAWNTGKLTRFGYITLTGGRVFGRDVGKIRSHEFHYFDTEDPGSDFLAEKPSGNRSWRCIHSRENLFAGFPHLYYYANTKLPLAFLDACRERKGPC</sequence>
<evidence type="ECO:0000256" key="1">
    <source>
        <dbReference type="ARBA" id="ARBA00001946"/>
    </source>
</evidence>
<evidence type="ECO:0000313" key="10">
    <source>
        <dbReference type="Proteomes" id="UP000824169"/>
    </source>
</evidence>
<keyword evidence="5" id="KW-0460">Magnesium</keyword>
<feature type="domain" description="CobB/CobQ-like glutamine amidotransferase" evidence="8">
    <location>
        <begin position="248"/>
        <end position="431"/>
    </location>
</feature>
<reference evidence="9" key="2">
    <citation type="journal article" date="2021" name="PeerJ">
        <title>Extensive microbial diversity within the chicken gut microbiome revealed by metagenomics and culture.</title>
        <authorList>
            <person name="Gilroy R."/>
            <person name="Ravi A."/>
            <person name="Getino M."/>
            <person name="Pursley I."/>
            <person name="Horton D.L."/>
            <person name="Alikhan N.F."/>
            <person name="Baker D."/>
            <person name="Gharbi K."/>
            <person name="Hall N."/>
            <person name="Watson M."/>
            <person name="Adriaenssens E.M."/>
            <person name="Foster-Nyarko E."/>
            <person name="Jarju S."/>
            <person name="Secka A."/>
            <person name="Antonio M."/>
            <person name="Oren A."/>
            <person name="Chaudhuri R.R."/>
            <person name="La Ragione R."/>
            <person name="Hildebrand F."/>
            <person name="Pallen M.J."/>
        </authorList>
    </citation>
    <scope>NUCLEOTIDE SEQUENCE</scope>
    <source>
        <strain evidence="9">CHK188-20938</strain>
    </source>
</reference>
<dbReference type="NCBIfam" id="TIGR00379">
    <property type="entry name" value="cobB"/>
    <property type="match status" value="1"/>
</dbReference>
<evidence type="ECO:0000259" key="7">
    <source>
        <dbReference type="Pfam" id="PF01656"/>
    </source>
</evidence>
<reference evidence="9" key="1">
    <citation type="submission" date="2020-10" db="EMBL/GenBank/DDBJ databases">
        <authorList>
            <person name="Gilroy R."/>
        </authorList>
    </citation>
    <scope>NUCLEOTIDE SEQUENCE</scope>
    <source>
        <strain evidence="9">CHK188-20938</strain>
    </source>
</reference>
<dbReference type="EMBL" id="DVOO01000003">
    <property type="protein sequence ID" value="HIV24290.1"/>
    <property type="molecule type" value="Genomic_DNA"/>
</dbReference>
<dbReference type="Pfam" id="PF01656">
    <property type="entry name" value="CbiA"/>
    <property type="match status" value="1"/>
</dbReference>
<dbReference type="Proteomes" id="UP000824169">
    <property type="component" value="Unassembled WGS sequence"/>
</dbReference>
<comment type="caution">
    <text evidence="9">The sequence shown here is derived from an EMBL/GenBank/DDBJ whole genome shotgun (WGS) entry which is preliminary data.</text>
</comment>
<dbReference type="SUPFAM" id="SSF52540">
    <property type="entry name" value="P-loop containing nucleoside triphosphate hydrolases"/>
    <property type="match status" value="1"/>
</dbReference>
<comment type="cofactor">
    <cofactor evidence="1">
        <name>Mg(2+)</name>
        <dbReference type="ChEBI" id="CHEBI:18420"/>
    </cofactor>
</comment>
<dbReference type="InterPro" id="IPR004484">
    <property type="entry name" value="CbiA/CobB_synth"/>
</dbReference>
<dbReference type="GO" id="GO:0042242">
    <property type="term" value="F:cobyrinic acid a,c-diamide synthase activity"/>
    <property type="evidence" value="ECO:0007669"/>
    <property type="project" value="InterPro"/>
</dbReference>
<dbReference type="AlphaFoldDB" id="A0A9D1P1P3"/>
<keyword evidence="6" id="KW-0315">Glutamine amidotransferase</keyword>
<evidence type="ECO:0000256" key="2">
    <source>
        <dbReference type="ARBA" id="ARBA00022598"/>
    </source>
</evidence>
<keyword evidence="3" id="KW-0547">Nucleotide-binding</keyword>
<evidence type="ECO:0000259" key="8">
    <source>
        <dbReference type="Pfam" id="PF07685"/>
    </source>
</evidence>